<feature type="region of interest" description="Disordered" evidence="3">
    <location>
        <begin position="73"/>
        <end position="95"/>
    </location>
</feature>
<evidence type="ECO:0000256" key="1">
    <source>
        <dbReference type="ARBA" id="ARBA00022737"/>
    </source>
</evidence>
<dbReference type="GO" id="GO:0010629">
    <property type="term" value="P:negative regulation of gene expression"/>
    <property type="evidence" value="ECO:0007669"/>
    <property type="project" value="UniProtKB-ARBA"/>
</dbReference>
<dbReference type="Pfam" id="PF00076">
    <property type="entry name" value="RRM_1"/>
    <property type="match status" value="1"/>
</dbReference>
<dbReference type="CDD" id="cd21608">
    <property type="entry name" value="RRM2_NsCP33_like"/>
    <property type="match status" value="1"/>
</dbReference>
<dbReference type="InterPro" id="IPR000504">
    <property type="entry name" value="RRM_dom"/>
</dbReference>
<dbReference type="GO" id="GO:0009967">
    <property type="term" value="P:positive regulation of signal transduction"/>
    <property type="evidence" value="ECO:0007669"/>
    <property type="project" value="UniProtKB-ARBA"/>
</dbReference>
<feature type="domain" description="RRM" evidence="4">
    <location>
        <begin position="3"/>
        <end position="81"/>
    </location>
</feature>
<sequence>MSMRLYVGNLPHEMTDTELQTLFSEAGHVASARIITDRQTGQPRGFGFVEMETKAEGQKAISMLNGRSIDGRQLAVNEARPQGRGSFGSRGRGYR</sequence>
<accession>A0A7C3ZBI4</accession>
<dbReference type="GO" id="GO:0003729">
    <property type="term" value="F:mRNA binding"/>
    <property type="evidence" value="ECO:0007669"/>
    <property type="project" value="TreeGrafter"/>
</dbReference>
<evidence type="ECO:0000256" key="3">
    <source>
        <dbReference type="SAM" id="MobiDB-lite"/>
    </source>
</evidence>
<dbReference type="PANTHER" id="PTHR48025">
    <property type="entry name" value="OS02G0815200 PROTEIN"/>
    <property type="match status" value="1"/>
</dbReference>
<comment type="caution">
    <text evidence="5">The sequence shown here is derived from an EMBL/GenBank/DDBJ whole genome shotgun (WGS) entry which is preliminary data.</text>
</comment>
<reference evidence="5" key="1">
    <citation type="journal article" date="2020" name="mSystems">
        <title>Genome- and Community-Level Interaction Insights into Carbon Utilization and Element Cycling Functions of Hydrothermarchaeota in Hydrothermal Sediment.</title>
        <authorList>
            <person name="Zhou Z."/>
            <person name="Liu Y."/>
            <person name="Xu W."/>
            <person name="Pan J."/>
            <person name="Luo Z.H."/>
            <person name="Li M."/>
        </authorList>
    </citation>
    <scope>NUCLEOTIDE SEQUENCE [LARGE SCALE GENOMIC DNA]</scope>
    <source>
        <strain evidence="5">SpSt-897</strain>
    </source>
</reference>
<name>A0A7C3ZBI4_9BACT</name>
<dbReference type="SUPFAM" id="SSF54928">
    <property type="entry name" value="RNA-binding domain, RBD"/>
    <property type="match status" value="1"/>
</dbReference>
<dbReference type="Gene3D" id="3.30.70.330">
    <property type="match status" value="1"/>
</dbReference>
<dbReference type="AlphaFoldDB" id="A0A7C3ZBI4"/>
<gene>
    <name evidence="5" type="ORF">ENW96_05805</name>
</gene>
<organism evidence="5">
    <name type="scientific">Desulfobacca acetoxidans</name>
    <dbReference type="NCBI Taxonomy" id="60893"/>
    <lineage>
        <taxon>Bacteria</taxon>
        <taxon>Pseudomonadati</taxon>
        <taxon>Thermodesulfobacteriota</taxon>
        <taxon>Desulfobaccia</taxon>
        <taxon>Desulfobaccales</taxon>
        <taxon>Desulfobaccaceae</taxon>
        <taxon>Desulfobacca</taxon>
    </lineage>
</organism>
<feature type="compositionally biased region" description="Gly residues" evidence="3">
    <location>
        <begin position="85"/>
        <end position="95"/>
    </location>
</feature>
<dbReference type="PROSITE" id="PS50102">
    <property type="entry name" value="RRM"/>
    <property type="match status" value="1"/>
</dbReference>
<dbReference type="InterPro" id="IPR035979">
    <property type="entry name" value="RBD_domain_sf"/>
</dbReference>
<dbReference type="PANTHER" id="PTHR48025:SF1">
    <property type="entry name" value="RRM DOMAIN-CONTAINING PROTEIN"/>
    <property type="match status" value="1"/>
</dbReference>
<evidence type="ECO:0000256" key="2">
    <source>
        <dbReference type="ARBA" id="ARBA00022884"/>
    </source>
</evidence>
<dbReference type="InterPro" id="IPR048289">
    <property type="entry name" value="RRM2_NsCP33-like"/>
</dbReference>
<dbReference type="FunFam" id="3.30.70.330:FF:000383">
    <property type="entry name" value="Sex lethal, isoform D"/>
    <property type="match status" value="1"/>
</dbReference>
<keyword evidence="1" id="KW-0677">Repeat</keyword>
<proteinExistence type="predicted"/>
<evidence type="ECO:0000259" key="4">
    <source>
        <dbReference type="PROSITE" id="PS50102"/>
    </source>
</evidence>
<protein>
    <submittedName>
        <fullName evidence="5">RNA-binding protein</fullName>
    </submittedName>
</protein>
<dbReference type="EMBL" id="DTMF01000146">
    <property type="protein sequence ID" value="HGF33891.1"/>
    <property type="molecule type" value="Genomic_DNA"/>
</dbReference>
<keyword evidence="2" id="KW-0694">RNA-binding</keyword>
<dbReference type="GO" id="GO:0005737">
    <property type="term" value="C:cytoplasm"/>
    <property type="evidence" value="ECO:0007669"/>
    <property type="project" value="UniProtKB-ARBA"/>
</dbReference>
<evidence type="ECO:0000313" key="5">
    <source>
        <dbReference type="EMBL" id="HGF33891.1"/>
    </source>
</evidence>
<dbReference type="SMART" id="SM00360">
    <property type="entry name" value="RRM"/>
    <property type="match status" value="1"/>
</dbReference>
<dbReference type="InterPro" id="IPR050502">
    <property type="entry name" value="Euk_RNA-bind_prot"/>
</dbReference>
<dbReference type="InterPro" id="IPR012677">
    <property type="entry name" value="Nucleotide-bd_a/b_plait_sf"/>
</dbReference>